<dbReference type="Pfam" id="PF22301">
    <property type="entry name" value="AUDH_beta_propeller"/>
    <property type="match status" value="1"/>
</dbReference>
<feature type="domain" description="Aldos-2-ulose dehydratase beta-propeller" evidence="1">
    <location>
        <begin position="99"/>
        <end position="302"/>
    </location>
</feature>
<dbReference type="InterPro" id="IPR028994">
    <property type="entry name" value="Integrin_alpha_N"/>
</dbReference>
<name>A0A8J7FD02_9CYAN</name>
<organism evidence="2 3">
    <name type="scientific">Plectonema cf. radiosum LEGE 06105</name>
    <dbReference type="NCBI Taxonomy" id="945769"/>
    <lineage>
        <taxon>Bacteria</taxon>
        <taxon>Bacillati</taxon>
        <taxon>Cyanobacteriota</taxon>
        <taxon>Cyanophyceae</taxon>
        <taxon>Oscillatoriophycideae</taxon>
        <taxon>Oscillatoriales</taxon>
        <taxon>Microcoleaceae</taxon>
        <taxon>Plectonema</taxon>
    </lineage>
</organism>
<dbReference type="SUPFAM" id="SSF69318">
    <property type="entry name" value="Integrin alpha N-terminal domain"/>
    <property type="match status" value="1"/>
</dbReference>
<dbReference type="AlphaFoldDB" id="A0A8J7FD02"/>
<accession>A0A8J7FD02</accession>
<reference evidence="2" key="1">
    <citation type="submission" date="2020-10" db="EMBL/GenBank/DDBJ databases">
        <authorList>
            <person name="Castelo-Branco R."/>
            <person name="Eusebio N."/>
            <person name="Adriana R."/>
            <person name="Vieira A."/>
            <person name="Brugerolle De Fraissinette N."/>
            <person name="Rezende De Castro R."/>
            <person name="Schneider M.P."/>
            <person name="Vasconcelos V."/>
            <person name="Leao P.N."/>
        </authorList>
    </citation>
    <scope>NUCLEOTIDE SEQUENCE</scope>
    <source>
        <strain evidence="2">LEGE 06105</strain>
    </source>
</reference>
<comment type="caution">
    <text evidence="2">The sequence shown here is derived from an EMBL/GenBank/DDBJ whole genome shotgun (WGS) entry which is preliminary data.</text>
</comment>
<evidence type="ECO:0000313" key="2">
    <source>
        <dbReference type="EMBL" id="MBE9212006.1"/>
    </source>
</evidence>
<dbReference type="Gene3D" id="2.130.10.130">
    <property type="entry name" value="Integrin alpha, N-terminal"/>
    <property type="match status" value="1"/>
</dbReference>
<keyword evidence="3" id="KW-1185">Reference proteome</keyword>
<dbReference type="Proteomes" id="UP000620559">
    <property type="component" value="Unassembled WGS sequence"/>
</dbReference>
<dbReference type="InterPro" id="IPR054583">
    <property type="entry name" value="Beta-prop_AUDH"/>
</dbReference>
<dbReference type="PANTHER" id="PTHR44103:SF1">
    <property type="entry name" value="PROPROTEIN CONVERTASE P"/>
    <property type="match status" value="1"/>
</dbReference>
<dbReference type="PANTHER" id="PTHR44103">
    <property type="entry name" value="PROPROTEIN CONVERTASE P"/>
    <property type="match status" value="1"/>
</dbReference>
<gene>
    <name evidence="2" type="ORF">IQ247_04640</name>
</gene>
<sequence length="466" mass="52491">MDKFPIPKFRRQLVEDFRQDGYWIEAVNINGDSKPDIIGYGLGQGEVNWYRNNDWKKTLIAKYLGPVGMHHTDVNGDGRNDIVICYQYGQTMVNCDPEGGKIVWLENPGNCEPYWKSHYIGRATSMHRLKVGYFTQSSKLQVLALPIVGRPNDVHSITPTVLFTQPDDLYGAKEWKEERLKIYDKKYYDEHKKKPNPNDGDGRLIYFHVIHGVSIKKYGNKFGSNLDSALIASEEGITWIYFSPEDNVWYGESLGTGEMSQVNKTGFKGSGNVDVGKVGDDAFAYIPTVEPFHGNTVAVYYKREETNESKNSLTGCQWERVVLDVYDNPNPIGEGPGHFVICADFDNDGDDEFLVALRGPMPWQGVFYYKAIDVKNGVFAKWRVSSDSAARIAVADFNGDGRLDFATIGYSVAGYYTAENPSIVVYYNDFAPYKDVKDSDSLSWDLVNQSFNSPSKINANQPSQTA</sequence>
<evidence type="ECO:0000259" key="1">
    <source>
        <dbReference type="Pfam" id="PF22301"/>
    </source>
</evidence>
<evidence type="ECO:0000313" key="3">
    <source>
        <dbReference type="Proteomes" id="UP000620559"/>
    </source>
</evidence>
<protein>
    <submittedName>
        <fullName evidence="2">VCBS repeat-containing protein</fullName>
    </submittedName>
</protein>
<dbReference type="EMBL" id="JADEWL010000009">
    <property type="protein sequence ID" value="MBE9212006.1"/>
    <property type="molecule type" value="Genomic_DNA"/>
</dbReference>
<proteinExistence type="predicted"/>